<feature type="transmembrane region" description="Helical" evidence="1">
    <location>
        <begin position="132"/>
        <end position="154"/>
    </location>
</feature>
<dbReference type="PANTHER" id="PTHR35804">
    <property type="entry name" value="LYSINE EXPORTER LYSO"/>
    <property type="match status" value="1"/>
</dbReference>
<evidence type="ECO:0000256" key="1">
    <source>
        <dbReference type="SAM" id="Phobius"/>
    </source>
</evidence>
<feature type="transmembrane region" description="Helical" evidence="1">
    <location>
        <begin position="174"/>
        <end position="197"/>
    </location>
</feature>
<dbReference type="Proteomes" id="UP001205603">
    <property type="component" value="Unassembled WGS sequence"/>
</dbReference>
<keyword evidence="1" id="KW-0812">Transmembrane</keyword>
<keyword evidence="1" id="KW-0472">Membrane</keyword>
<dbReference type="RefSeq" id="WP_255028259.1">
    <property type="nucleotide sequence ID" value="NZ_JANDHW010000015.1"/>
</dbReference>
<feature type="transmembrane region" description="Helical" evidence="1">
    <location>
        <begin position="32"/>
        <end position="50"/>
    </location>
</feature>
<comment type="caution">
    <text evidence="2">The sequence shown here is derived from an EMBL/GenBank/DDBJ whole genome shotgun (WGS) entry which is preliminary data.</text>
</comment>
<protein>
    <submittedName>
        <fullName evidence="2">Lysine exporter LysO family protein</fullName>
    </submittedName>
</protein>
<sequence length="198" mass="21795">MSLLIVLCFFSGVLLSYYHCMPDFAYKQDYSLYILSVMMFFVGMSIGADLKSLWRPIKIYKIRIVLIPLATIAGTMITAWGISFFTEDIASKETIAIGSGFGYYSLSAVLLTELAGSHIGMMALISNMTREILALLCIPVLARFCGKLAPISAAGATSIDTTLPLISRYCGENYIVISLFHGILVDFSVPIIIALLYW</sequence>
<proteinExistence type="predicted"/>
<reference evidence="2 3" key="1">
    <citation type="submission" date="2022-07" db="EMBL/GenBank/DDBJ databases">
        <title>Fecal culturing of patients with breast cancer.</title>
        <authorList>
            <person name="Teng N.M.Y."/>
            <person name="Kiu R."/>
            <person name="Evans R."/>
            <person name="Baker D.J."/>
            <person name="Zenner C."/>
            <person name="Robinson S.D."/>
            <person name="Hall L.J."/>
        </authorList>
    </citation>
    <scope>NUCLEOTIDE SEQUENCE [LARGE SCALE GENOMIC DNA]</scope>
    <source>
        <strain evidence="2 3">LH1063</strain>
    </source>
</reference>
<evidence type="ECO:0000313" key="2">
    <source>
        <dbReference type="EMBL" id="MCP9612882.1"/>
    </source>
</evidence>
<gene>
    <name evidence="2" type="ORF">NMU02_12350</name>
</gene>
<dbReference type="InterPro" id="IPR005642">
    <property type="entry name" value="LysO"/>
</dbReference>
<evidence type="ECO:0000313" key="3">
    <source>
        <dbReference type="Proteomes" id="UP001205603"/>
    </source>
</evidence>
<accession>A0ABT1MJT2</accession>
<dbReference type="EMBL" id="JANDHW010000015">
    <property type="protein sequence ID" value="MCP9612882.1"/>
    <property type="molecule type" value="Genomic_DNA"/>
</dbReference>
<dbReference type="PANTHER" id="PTHR35804:SF1">
    <property type="entry name" value="LYSINE EXPORTER LYSO"/>
    <property type="match status" value="1"/>
</dbReference>
<keyword evidence="1" id="KW-1133">Transmembrane helix</keyword>
<dbReference type="Pfam" id="PF03956">
    <property type="entry name" value="Lys_export"/>
    <property type="match status" value="1"/>
</dbReference>
<organism evidence="2 3">
    <name type="scientific">Coprobacter tertius</name>
    <dbReference type="NCBI Taxonomy" id="2944915"/>
    <lineage>
        <taxon>Bacteria</taxon>
        <taxon>Pseudomonadati</taxon>
        <taxon>Bacteroidota</taxon>
        <taxon>Bacteroidia</taxon>
        <taxon>Bacteroidales</taxon>
        <taxon>Barnesiellaceae</taxon>
        <taxon>Coprobacter</taxon>
    </lineage>
</organism>
<keyword evidence="3" id="KW-1185">Reference proteome</keyword>
<name>A0ABT1MJT2_9BACT</name>
<feature type="transmembrane region" description="Helical" evidence="1">
    <location>
        <begin position="62"/>
        <end position="82"/>
    </location>
</feature>